<accession>A0A135TAL7</accession>
<protein>
    <submittedName>
        <fullName evidence="2">Uncharacterized protein</fullName>
    </submittedName>
</protein>
<name>A0A135TAL7_9PEZI</name>
<keyword evidence="3" id="KW-1185">Reference proteome</keyword>
<evidence type="ECO:0000313" key="3">
    <source>
        <dbReference type="Proteomes" id="UP000070054"/>
    </source>
</evidence>
<feature type="compositionally biased region" description="Low complexity" evidence="1">
    <location>
        <begin position="106"/>
        <end position="115"/>
    </location>
</feature>
<evidence type="ECO:0000256" key="1">
    <source>
        <dbReference type="SAM" id="MobiDB-lite"/>
    </source>
</evidence>
<feature type="compositionally biased region" description="Basic and acidic residues" evidence="1">
    <location>
        <begin position="76"/>
        <end position="86"/>
    </location>
</feature>
<dbReference type="EMBL" id="JEMN01001186">
    <property type="protein sequence ID" value="KXH45205.1"/>
    <property type="molecule type" value="Genomic_DNA"/>
</dbReference>
<reference evidence="2 3" key="1">
    <citation type="submission" date="2014-02" db="EMBL/GenBank/DDBJ databases">
        <title>The genome sequence of Colletotrichum nymphaeae SA-01.</title>
        <authorList>
            <person name="Baroncelli R."/>
            <person name="Thon M.R."/>
        </authorList>
    </citation>
    <scope>NUCLEOTIDE SEQUENCE [LARGE SCALE GENOMIC DNA]</scope>
    <source>
        <strain evidence="2 3">SA-01</strain>
    </source>
</reference>
<dbReference type="AlphaFoldDB" id="A0A135TAL7"/>
<evidence type="ECO:0000313" key="2">
    <source>
        <dbReference type="EMBL" id="KXH45205.1"/>
    </source>
</evidence>
<organism evidence="2 3">
    <name type="scientific">Colletotrichum nymphaeae SA-01</name>
    <dbReference type="NCBI Taxonomy" id="1460502"/>
    <lineage>
        <taxon>Eukaryota</taxon>
        <taxon>Fungi</taxon>
        <taxon>Dikarya</taxon>
        <taxon>Ascomycota</taxon>
        <taxon>Pezizomycotina</taxon>
        <taxon>Sordariomycetes</taxon>
        <taxon>Hypocreomycetidae</taxon>
        <taxon>Glomerellales</taxon>
        <taxon>Glomerellaceae</taxon>
        <taxon>Colletotrichum</taxon>
        <taxon>Colletotrichum acutatum species complex</taxon>
    </lineage>
</organism>
<comment type="caution">
    <text evidence="2">The sequence shown here is derived from an EMBL/GenBank/DDBJ whole genome shotgun (WGS) entry which is preliminary data.</text>
</comment>
<feature type="region of interest" description="Disordered" evidence="1">
    <location>
        <begin position="26"/>
        <end position="115"/>
    </location>
</feature>
<gene>
    <name evidence="2" type="ORF">CNYM01_10897</name>
</gene>
<dbReference type="Proteomes" id="UP000070054">
    <property type="component" value="Unassembled WGS sequence"/>
</dbReference>
<sequence length="231" mass="25207">MDTKGIILWKQVVELSTGEWCTTSSCREPLKAEEPLPRPPRPPSYFKTRPNDGNACALSSPPYTHSHHSAASFSPSKEDPESETKRPPPILPQGPKTRLSRPARAPNCNGTTGPPPTWCTLGLGAGEWDPKNSVEFAFGRRLSISAVYLLRRAPVPRNGRDKGPRDVPCSWGLGFQSSPDTRPGMAALQPSEGVKLRHGGKDVLVLRRASGVILCVRRDNGHVRCPTMEMA</sequence>
<proteinExistence type="predicted"/>